<accession>A0AAW0DSC1</accession>
<reference evidence="1 2" key="1">
    <citation type="submission" date="2024-01" db="EMBL/GenBank/DDBJ databases">
        <title>A draft genome for a cacao thread blight-causing isolate of Paramarasmius palmivorus.</title>
        <authorList>
            <person name="Baruah I.K."/>
            <person name="Bukari Y."/>
            <person name="Amoako-Attah I."/>
            <person name="Meinhardt L.W."/>
            <person name="Bailey B.A."/>
            <person name="Cohen S.P."/>
        </authorList>
    </citation>
    <scope>NUCLEOTIDE SEQUENCE [LARGE SCALE GENOMIC DNA]</scope>
    <source>
        <strain evidence="1 2">GH-12</strain>
    </source>
</reference>
<evidence type="ECO:0000313" key="2">
    <source>
        <dbReference type="Proteomes" id="UP001383192"/>
    </source>
</evidence>
<comment type="caution">
    <text evidence="1">The sequence shown here is derived from an EMBL/GenBank/DDBJ whole genome shotgun (WGS) entry which is preliminary data.</text>
</comment>
<dbReference type="EMBL" id="JAYKXP010000009">
    <property type="protein sequence ID" value="KAK7054550.1"/>
    <property type="molecule type" value="Genomic_DNA"/>
</dbReference>
<dbReference type="AlphaFoldDB" id="A0AAW0DSC1"/>
<dbReference type="Proteomes" id="UP001383192">
    <property type="component" value="Unassembled WGS sequence"/>
</dbReference>
<name>A0AAW0DSC1_9AGAR</name>
<gene>
    <name evidence="1" type="ORF">VNI00_003748</name>
</gene>
<sequence length="200" mass="22600">MRWPFVRPDFAYSKSLRQIYFLLAAGLEEPSYPCPAEAGDANAVDIMSKDGNSIWKDDEALFWYGGTARVINGTMISDLGTFARNGTWCTPAQQFLPGSDYVTSQQDDLASAACAIPLNPILGLECRDLEDIGFQISLYMRFPWILVPFYKLRTTTSPFLLSSRCNVEQKLFETLTRDSCASYLKDEHDQQRFSNMTCLP</sequence>
<protein>
    <submittedName>
        <fullName evidence="1">Uncharacterized protein</fullName>
    </submittedName>
</protein>
<keyword evidence="2" id="KW-1185">Reference proteome</keyword>
<evidence type="ECO:0000313" key="1">
    <source>
        <dbReference type="EMBL" id="KAK7054550.1"/>
    </source>
</evidence>
<organism evidence="1 2">
    <name type="scientific">Paramarasmius palmivorus</name>
    <dbReference type="NCBI Taxonomy" id="297713"/>
    <lineage>
        <taxon>Eukaryota</taxon>
        <taxon>Fungi</taxon>
        <taxon>Dikarya</taxon>
        <taxon>Basidiomycota</taxon>
        <taxon>Agaricomycotina</taxon>
        <taxon>Agaricomycetes</taxon>
        <taxon>Agaricomycetidae</taxon>
        <taxon>Agaricales</taxon>
        <taxon>Marasmiineae</taxon>
        <taxon>Marasmiaceae</taxon>
        <taxon>Paramarasmius</taxon>
    </lineage>
</organism>
<proteinExistence type="predicted"/>